<dbReference type="InterPro" id="IPR043502">
    <property type="entry name" value="DNA/RNA_pol_sf"/>
</dbReference>
<comment type="caution">
    <text evidence="2">The sequence shown here is derived from an EMBL/GenBank/DDBJ whole genome shotgun (WGS) entry which is preliminary data.</text>
</comment>
<gene>
    <name evidence="2" type="ORF">Tci_045308</name>
</gene>
<protein>
    <recommendedName>
        <fullName evidence="1">Reverse transcriptase Ty1/copia-type domain-containing protein</fullName>
    </recommendedName>
</protein>
<dbReference type="SUPFAM" id="SSF56672">
    <property type="entry name" value="DNA/RNA polymerases"/>
    <property type="match status" value="1"/>
</dbReference>
<dbReference type="EMBL" id="BKCJ010006666">
    <property type="protein sequence ID" value="GEU73330.1"/>
    <property type="molecule type" value="Genomic_DNA"/>
</dbReference>
<reference evidence="2" key="1">
    <citation type="journal article" date="2019" name="Sci. Rep.">
        <title>Draft genome of Tanacetum cinerariifolium, the natural source of mosquito coil.</title>
        <authorList>
            <person name="Yamashiro T."/>
            <person name="Shiraishi A."/>
            <person name="Satake H."/>
            <person name="Nakayama K."/>
        </authorList>
    </citation>
    <scope>NUCLEOTIDE SEQUENCE</scope>
</reference>
<evidence type="ECO:0000259" key="1">
    <source>
        <dbReference type="Pfam" id="PF07727"/>
    </source>
</evidence>
<dbReference type="Pfam" id="PF07727">
    <property type="entry name" value="RVT_2"/>
    <property type="match status" value="1"/>
</dbReference>
<dbReference type="InterPro" id="IPR013103">
    <property type="entry name" value="RVT_2"/>
</dbReference>
<name>A0A6L2MHX5_TANCI</name>
<dbReference type="AlphaFoldDB" id="A0A6L2MHX5"/>
<accession>A0A6L2MHX5</accession>
<feature type="domain" description="Reverse transcriptase Ty1/copia-type" evidence="1">
    <location>
        <begin position="137"/>
        <end position="218"/>
    </location>
</feature>
<proteinExistence type="predicted"/>
<sequence>MNSDDVVTFALGGLPAKSHEQDTLVDASSSSPMVLLANSSSNVRCSLSSMEKPVQINLTGQQGSSGPTSHETILPRAFTAGTLQDPTLADGTHSRYIARLIANGSTQIVGIDLDIKNSFLHGDLTKTVYMHQLLRQGTGTAYLLLYVDDIVLTASSELLLQQIITFLHQEFSMMDLGSFNYFLGISITHDSTRIFLYQRKYATEILERAHMIGCNPSLTLFDNESKIGDDVYLRMHGPSEPYSLALKQILRAVYLSFILVQHQRIKHIEIDIHFVLDLIVAGQVRVLHVPSRYQYADVFTKGLPTALFEEFCFSLSVWCPPA</sequence>
<organism evidence="2">
    <name type="scientific">Tanacetum cinerariifolium</name>
    <name type="common">Dalmatian daisy</name>
    <name type="synonym">Chrysanthemum cinerariifolium</name>
    <dbReference type="NCBI Taxonomy" id="118510"/>
    <lineage>
        <taxon>Eukaryota</taxon>
        <taxon>Viridiplantae</taxon>
        <taxon>Streptophyta</taxon>
        <taxon>Embryophyta</taxon>
        <taxon>Tracheophyta</taxon>
        <taxon>Spermatophyta</taxon>
        <taxon>Magnoliopsida</taxon>
        <taxon>eudicotyledons</taxon>
        <taxon>Gunneridae</taxon>
        <taxon>Pentapetalae</taxon>
        <taxon>asterids</taxon>
        <taxon>campanulids</taxon>
        <taxon>Asterales</taxon>
        <taxon>Asteraceae</taxon>
        <taxon>Asteroideae</taxon>
        <taxon>Anthemideae</taxon>
        <taxon>Anthemidinae</taxon>
        <taxon>Tanacetum</taxon>
    </lineage>
</organism>
<evidence type="ECO:0000313" key="2">
    <source>
        <dbReference type="EMBL" id="GEU73330.1"/>
    </source>
</evidence>